<feature type="domain" description="RGS" evidence="2">
    <location>
        <begin position="529"/>
        <end position="586"/>
    </location>
</feature>
<evidence type="ECO:0000313" key="3">
    <source>
        <dbReference type="EMBL" id="MBZ3890257.1"/>
    </source>
</evidence>
<feature type="region of interest" description="Disordered" evidence="1">
    <location>
        <begin position="171"/>
        <end position="195"/>
    </location>
</feature>
<dbReference type="Proteomes" id="UP001166674">
    <property type="component" value="Unassembled WGS sequence"/>
</dbReference>
<organism evidence="3 4">
    <name type="scientific">Sciurus carolinensis</name>
    <name type="common">Eastern gray squirrel</name>
    <dbReference type="NCBI Taxonomy" id="30640"/>
    <lineage>
        <taxon>Eukaryota</taxon>
        <taxon>Metazoa</taxon>
        <taxon>Chordata</taxon>
        <taxon>Craniata</taxon>
        <taxon>Vertebrata</taxon>
        <taxon>Euteleostomi</taxon>
        <taxon>Mammalia</taxon>
        <taxon>Eutheria</taxon>
        <taxon>Euarchontoglires</taxon>
        <taxon>Glires</taxon>
        <taxon>Rodentia</taxon>
        <taxon>Sciuromorpha</taxon>
        <taxon>Sciuridae</taxon>
        <taxon>Sciurinae</taxon>
        <taxon>Sciurini</taxon>
        <taxon>Sciurus</taxon>
    </lineage>
</organism>
<keyword evidence="4" id="KW-1185">Reference proteome</keyword>
<dbReference type="AlphaFoldDB" id="A0AA41NH47"/>
<dbReference type="Pfam" id="PF00615">
    <property type="entry name" value="RGS"/>
    <property type="match status" value="1"/>
</dbReference>
<evidence type="ECO:0000313" key="4">
    <source>
        <dbReference type="Proteomes" id="UP001166674"/>
    </source>
</evidence>
<dbReference type="InterPro" id="IPR044926">
    <property type="entry name" value="RGS_subdomain_2"/>
</dbReference>
<proteinExistence type="predicted"/>
<dbReference type="InterPro" id="IPR053282">
    <property type="entry name" value="RGS_domain-containing"/>
</dbReference>
<gene>
    <name evidence="3" type="ORF">SUZIE_207055</name>
</gene>
<evidence type="ECO:0000259" key="2">
    <source>
        <dbReference type="PROSITE" id="PS50132"/>
    </source>
</evidence>
<name>A0AA41NH47_SCICA</name>
<reference evidence="3" key="1">
    <citation type="submission" date="2020-03" db="EMBL/GenBank/DDBJ databases">
        <title>Studies in the Genomics of Life Span.</title>
        <authorList>
            <person name="Glass D."/>
        </authorList>
    </citation>
    <scope>NUCLEOTIDE SEQUENCE</scope>
    <source>
        <strain evidence="3">SUZIE</strain>
        <tissue evidence="3">Muscle</tissue>
    </source>
</reference>
<dbReference type="InterPro" id="IPR016137">
    <property type="entry name" value="RGS"/>
</dbReference>
<dbReference type="Gene3D" id="1.10.167.10">
    <property type="entry name" value="Regulator of G-protein Signalling 4, domain 2"/>
    <property type="match status" value="1"/>
</dbReference>
<dbReference type="PROSITE" id="PS50132">
    <property type="entry name" value="RGS"/>
    <property type="match status" value="1"/>
</dbReference>
<evidence type="ECO:0000256" key="1">
    <source>
        <dbReference type="SAM" id="MobiDB-lite"/>
    </source>
</evidence>
<protein>
    <submittedName>
        <fullName evidence="3">Regulator of G-protein signaling protein-like</fullName>
    </submittedName>
</protein>
<comment type="caution">
    <text evidence="3">The sequence shown here is derived from an EMBL/GenBank/DDBJ whole genome shotgun (WGS) entry which is preliminary data.</text>
</comment>
<accession>A0AA41NH47</accession>
<dbReference type="PANTHER" id="PTHR47079:SF1">
    <property type="entry name" value="REGULATOR OF G-PROTEIN SIGNALING PROTEIN-LIKE"/>
    <property type="match status" value="1"/>
</dbReference>
<dbReference type="SUPFAM" id="SSF48097">
    <property type="entry name" value="Regulator of G-protein signaling, RGS"/>
    <property type="match status" value="1"/>
</dbReference>
<dbReference type="InterPro" id="IPR036305">
    <property type="entry name" value="RGS_sf"/>
</dbReference>
<dbReference type="EMBL" id="JAATJV010438479">
    <property type="protein sequence ID" value="MBZ3890257.1"/>
    <property type="molecule type" value="Genomic_DNA"/>
</dbReference>
<sequence>MSSTGEELVDFWILAEKILSIDETDLKMRDYYLSLLFVLKATHLQEGSRVVTLCNVNIKSLLNLSIWHPNQSTTRRETLSHMQKVALFKLQSYWLPNFYTHAKVAMASEEACQCLMQEYETRLYSICCTHAGELPLNMSIRKSHHCQNHYSSRKAKKMMWQMIETGRWSLEANPKPDSRTMPTGEMSPPEEKTVVQMPSQIVAPKETIISSLENDCLYAKKSTMKKSKGYLHMEGLFETKFSTLLRTSTPIINHSSQMTIQEAIKKSFPLGYTYWALCADVYAGSPFRHYLKKMNLKVETQLLDLWQDLHHFISVLMSNRQHGNAIFRHMLGHRICELYLNEQIGPCLPLKSQTIQGLKKLLPSGDVSPWIPKAQKEICKTQTGFIKARGHKRKSISKEENILLYKRIQQSLELSQALANMEEMDSMQWPKVATEDLRQAGSLRVELQSPVFLEDINKLTFEELCFKYPKLAIKKISEDYKLYCEKVPNLGKYFKVQIVKEPKGVAPPQRKLSFLKRAGLRKPSVRPRNLAEVLLSSQHLELFKEFLREHNAEGPLQFLIAVQKMNMKSSEKTYKSTLENIIKTFFHGKLPPEEMLQCDVPLIKEIPLMRNVTASTLLMAQSHVMRSLEEKWFKDYQDMFPFHPPEVEPDVPPLPKKPSKITDYLQDSQKKGWLKMISFIKSFCKYRKFILSPSKLQEFIDYLHLEMYNTKENFSTSPHTSLRPISLSTNIRSADLENGDMILMKRRIYGHRVITVNFAINDLYFLSEMEKFNDLVSSAYMLQVNRTYTENDIQLLRAKINIIQRLFLNSDIPPRLRVNISESQKEAILAAVTEGHLDRTTFHGAVMSVFPVIMYFWKR</sequence>
<dbReference type="PANTHER" id="PTHR47079">
    <property type="entry name" value="REGULATOR OF G-PROTEIN SIGNALING PROTEIN-LIKE"/>
    <property type="match status" value="1"/>
</dbReference>